<evidence type="ECO:0000313" key="21">
    <source>
        <dbReference type="EMBL" id="QDT64186.1"/>
    </source>
</evidence>
<dbReference type="Pfam" id="PF02518">
    <property type="entry name" value="HATPase_c"/>
    <property type="match status" value="1"/>
</dbReference>
<dbReference type="EC" id="2.7.13.3" evidence="3"/>
<dbReference type="PRINTS" id="PR00344">
    <property type="entry name" value="BCTRLSENSOR"/>
</dbReference>
<feature type="domain" description="Histidine kinase" evidence="17">
    <location>
        <begin position="769"/>
        <end position="989"/>
    </location>
</feature>
<dbReference type="PROSITE" id="PS50112">
    <property type="entry name" value="PAS"/>
    <property type="match status" value="2"/>
</dbReference>
<dbReference type="GO" id="GO:0009927">
    <property type="term" value="F:histidine phosphotransfer kinase activity"/>
    <property type="evidence" value="ECO:0007669"/>
    <property type="project" value="TreeGrafter"/>
</dbReference>
<evidence type="ECO:0000256" key="13">
    <source>
        <dbReference type="ARBA" id="ARBA00023136"/>
    </source>
</evidence>
<dbReference type="InterPro" id="IPR004358">
    <property type="entry name" value="Sig_transdc_His_kin-like_C"/>
</dbReference>
<dbReference type="SMART" id="SM00091">
    <property type="entry name" value="PAS"/>
    <property type="match status" value="4"/>
</dbReference>
<dbReference type="InterPro" id="IPR000700">
    <property type="entry name" value="PAS-assoc_C"/>
</dbReference>
<evidence type="ECO:0000256" key="14">
    <source>
        <dbReference type="PROSITE-ProRule" id="PRU00169"/>
    </source>
</evidence>
<dbReference type="CDD" id="cd00130">
    <property type="entry name" value="PAS"/>
    <property type="match status" value="3"/>
</dbReference>
<dbReference type="InterPro" id="IPR011006">
    <property type="entry name" value="CheY-like_superfamily"/>
</dbReference>
<dbReference type="SMART" id="SM00065">
    <property type="entry name" value="GAF"/>
    <property type="match status" value="1"/>
</dbReference>
<dbReference type="FunFam" id="3.30.565.10:FF:000010">
    <property type="entry name" value="Sensor histidine kinase RcsC"/>
    <property type="match status" value="1"/>
</dbReference>
<proteinExistence type="predicted"/>
<dbReference type="InterPro" id="IPR029016">
    <property type="entry name" value="GAF-like_dom_sf"/>
</dbReference>
<evidence type="ECO:0000256" key="10">
    <source>
        <dbReference type="ARBA" id="ARBA00022741"/>
    </source>
</evidence>
<keyword evidence="4" id="KW-1003">Cell membrane</keyword>
<dbReference type="Proteomes" id="UP000319976">
    <property type="component" value="Chromosome"/>
</dbReference>
<dbReference type="InterPro" id="IPR005467">
    <property type="entry name" value="His_kinase_dom"/>
</dbReference>
<evidence type="ECO:0000256" key="3">
    <source>
        <dbReference type="ARBA" id="ARBA00012438"/>
    </source>
</evidence>
<name>A0A517T730_9PLAN</name>
<dbReference type="GO" id="GO:0000155">
    <property type="term" value="F:phosphorelay sensor kinase activity"/>
    <property type="evidence" value="ECO:0007669"/>
    <property type="project" value="InterPro"/>
</dbReference>
<dbReference type="PROSITE" id="PS50109">
    <property type="entry name" value="HIS_KIN"/>
    <property type="match status" value="1"/>
</dbReference>
<reference evidence="21 22" key="1">
    <citation type="submission" date="2019-02" db="EMBL/GenBank/DDBJ databases">
        <title>Deep-cultivation of Planctomycetes and their phenomic and genomic characterization uncovers novel biology.</title>
        <authorList>
            <person name="Wiegand S."/>
            <person name="Jogler M."/>
            <person name="Boedeker C."/>
            <person name="Pinto D."/>
            <person name="Vollmers J."/>
            <person name="Rivas-Marin E."/>
            <person name="Kohn T."/>
            <person name="Peeters S.H."/>
            <person name="Heuer A."/>
            <person name="Rast P."/>
            <person name="Oberbeckmann S."/>
            <person name="Bunk B."/>
            <person name="Jeske O."/>
            <person name="Meyerdierks A."/>
            <person name="Storesund J.E."/>
            <person name="Kallscheuer N."/>
            <person name="Luecker S."/>
            <person name="Lage O.M."/>
            <person name="Pohl T."/>
            <person name="Merkel B.J."/>
            <person name="Hornburger P."/>
            <person name="Mueller R.-W."/>
            <person name="Bruemmer F."/>
            <person name="Labrenz M."/>
            <person name="Spormann A.M."/>
            <person name="Op den Camp H."/>
            <person name="Overmann J."/>
            <person name="Amann R."/>
            <person name="Jetten M.S.M."/>
            <person name="Mascher T."/>
            <person name="Medema M.H."/>
            <person name="Devos D.P."/>
            <person name="Kaster A.-K."/>
            <person name="Ovreas L."/>
            <person name="Rohde M."/>
            <person name="Galperin M.Y."/>
            <person name="Jogler C."/>
        </authorList>
    </citation>
    <scope>NUCLEOTIDE SEQUENCE [LARGE SCALE GENOMIC DNA]</scope>
    <source>
        <strain evidence="21 22">V22</strain>
    </source>
</reference>
<dbReference type="InterPro" id="IPR036097">
    <property type="entry name" value="HisK_dim/P_sf"/>
</dbReference>
<feature type="modified residue" description="4-aspartylphosphate" evidence="14">
    <location>
        <position position="1079"/>
    </location>
</feature>
<keyword evidence="13" id="KW-0472">Membrane</keyword>
<dbReference type="SUPFAM" id="SSF55874">
    <property type="entry name" value="ATPase domain of HSP90 chaperone/DNA topoisomerase II/histidine kinase"/>
    <property type="match status" value="1"/>
</dbReference>
<dbReference type="PROSITE" id="PS50113">
    <property type="entry name" value="PAC"/>
    <property type="match status" value="3"/>
</dbReference>
<dbReference type="EMBL" id="CP036316">
    <property type="protein sequence ID" value="QDT64186.1"/>
    <property type="molecule type" value="Genomic_DNA"/>
</dbReference>
<dbReference type="InterPro" id="IPR001610">
    <property type="entry name" value="PAC"/>
</dbReference>
<evidence type="ECO:0000256" key="1">
    <source>
        <dbReference type="ARBA" id="ARBA00000085"/>
    </source>
</evidence>
<comment type="catalytic activity">
    <reaction evidence="1">
        <text>ATP + protein L-histidine = ADP + protein N-phospho-L-histidine.</text>
        <dbReference type="EC" id="2.7.13.3"/>
    </reaction>
</comment>
<dbReference type="Gene3D" id="1.10.287.130">
    <property type="match status" value="1"/>
</dbReference>
<protein>
    <recommendedName>
        <fullName evidence="3">histidine kinase</fullName>
        <ecNumber evidence="3">2.7.13.3</ecNumber>
    </recommendedName>
</protein>
<dbReference type="SUPFAM" id="SSF47384">
    <property type="entry name" value="Homodimeric domain of signal transducing histidine kinase"/>
    <property type="match status" value="1"/>
</dbReference>
<feature type="region of interest" description="Disordered" evidence="16">
    <location>
        <begin position="993"/>
        <end position="1018"/>
    </location>
</feature>
<keyword evidence="6 14" id="KW-0597">Phosphoprotein</keyword>
<dbReference type="InterPro" id="IPR000014">
    <property type="entry name" value="PAS"/>
</dbReference>
<keyword evidence="15" id="KW-0175">Coiled coil</keyword>
<dbReference type="SUPFAM" id="SSF55781">
    <property type="entry name" value="GAF domain-like"/>
    <property type="match status" value="1"/>
</dbReference>
<dbReference type="InterPro" id="IPR001789">
    <property type="entry name" value="Sig_transdc_resp-reg_receiver"/>
</dbReference>
<dbReference type="Gene3D" id="3.30.565.10">
    <property type="entry name" value="Histidine kinase-like ATPase, C-terminal domain"/>
    <property type="match status" value="1"/>
</dbReference>
<keyword evidence="8" id="KW-0812">Transmembrane</keyword>
<feature type="domain" description="PAC" evidence="20">
    <location>
        <begin position="393"/>
        <end position="445"/>
    </location>
</feature>
<evidence type="ECO:0000256" key="5">
    <source>
        <dbReference type="ARBA" id="ARBA00022519"/>
    </source>
</evidence>
<feature type="coiled-coil region" evidence="15">
    <location>
        <begin position="143"/>
        <end position="180"/>
    </location>
</feature>
<evidence type="ECO:0000259" key="18">
    <source>
        <dbReference type="PROSITE" id="PS50110"/>
    </source>
</evidence>
<dbReference type="Gene3D" id="3.40.50.2300">
    <property type="match status" value="1"/>
</dbReference>
<feature type="domain" description="PAC" evidence="20">
    <location>
        <begin position="525"/>
        <end position="577"/>
    </location>
</feature>
<evidence type="ECO:0000256" key="9">
    <source>
        <dbReference type="ARBA" id="ARBA00022737"/>
    </source>
</evidence>
<dbReference type="PROSITE" id="PS50110">
    <property type="entry name" value="RESPONSE_REGULATORY"/>
    <property type="match status" value="1"/>
</dbReference>
<feature type="domain" description="PAS" evidence="19">
    <location>
        <begin position="317"/>
        <end position="387"/>
    </location>
</feature>
<keyword evidence="7 21" id="KW-0808">Transferase</keyword>
<evidence type="ECO:0000256" key="7">
    <source>
        <dbReference type="ARBA" id="ARBA00022679"/>
    </source>
</evidence>
<dbReference type="Pfam" id="PF00512">
    <property type="entry name" value="HisKA"/>
    <property type="match status" value="1"/>
</dbReference>
<dbReference type="SMART" id="SM00387">
    <property type="entry name" value="HATPase_c"/>
    <property type="match status" value="1"/>
</dbReference>
<dbReference type="InterPro" id="IPR035965">
    <property type="entry name" value="PAS-like_dom_sf"/>
</dbReference>
<evidence type="ECO:0000256" key="6">
    <source>
        <dbReference type="ARBA" id="ARBA00022553"/>
    </source>
</evidence>
<dbReference type="Pfam" id="PF08448">
    <property type="entry name" value="PAS_4"/>
    <property type="match status" value="1"/>
</dbReference>
<evidence type="ECO:0000259" key="19">
    <source>
        <dbReference type="PROSITE" id="PS50112"/>
    </source>
</evidence>
<evidence type="ECO:0000256" key="11">
    <source>
        <dbReference type="ARBA" id="ARBA00022777"/>
    </source>
</evidence>
<keyword evidence="12" id="KW-1133">Transmembrane helix</keyword>
<evidence type="ECO:0000256" key="12">
    <source>
        <dbReference type="ARBA" id="ARBA00022989"/>
    </source>
</evidence>
<keyword evidence="22" id="KW-1185">Reference proteome</keyword>
<sequence length="1150" mass="128874">MADETECAPPDCLQSLLNHGGQHIVVLSDEGAVVSASPAIRPLLESQNEQSSSEALDPFSECRDHFLTSLHNAFESQQQTNFEDIPVKLSDRTALISAVLQPIPDSLDSGNAVLVSFRVSPSSREVGWGNELTETMSLGEGFNIDTQSSREELERLVRKLQEANELLKDAEGRSRALIEASSQMIWTTDAEGQVIEDSPSWRKFTGQTHEEWLGDGWLNILHPEDQARTMLAWRKATSTVSPYEVEYRIRRADGQWRWVLARGVPQLNPDGTVRRWVGMNQDITESILDLERMRETQQQLISHQETLVSVLRESQTNAATLRVLFDQSFYFAAILDLEGRVIEVNQTALTASGFRREEIVGQLFWETEWWSGASAVRDELRSAIQRAKSGLRFRGELPFWISDGSQRMADFVLTPARNEEGEIIHLLPTAVDITERSAADEREQDLRQRLLEHGKRLELALKAGGIATWEWSESRSIWDDQLFELLGISSDLTPSTPLFFESVHPEDLPELEWAWADVTSGLRPYNHEFRIIRPDGEVRWLAAAGEFVRDSSGKVSHVYGLNWDITERKKNEQQEKRQQEVEHFLSEAGAALASSLNYEATLTKVTNLCVPRLADWAVIDLIDDLGEICRVSVACANPKDDELAHEVAQFSIRENIPEHPPARVLFSGKGFVIDEFTEEMIVNAAQSAEHEKVIRAVDPKSVVVVPLVARGKNFGVLTMVTSESGRRFGPDDLKLAEELGRRAASAIDNAQLFEAGQRANVAKSEFLANMSHEIRTPLTSVLGYAEMLLDSEQTPERVEHLKTIIRNGQFLVEIINEILDLAKIESGKLEIVRQSFDPRKVFNDVHSLMSVRAEEKNLDFQIIFEGEVPDQIHSDATRLKQILFNIIGNAIKFTEKGSIQVFVRHDQSSGQGVLQFDIVDTGIGISRKQLKQLFEPFYQADTSVTREYGGSGLGLTICRRLAELLGGDIEVESKLNKGSKFLCSIAAEIGEKQEPSTAESKANAPNGSQNERSDSLSPNRLRDCNVLIVDDRRDIRFLAERLLTKVGAEVQTAEDGLHAIEHVKNAIENNISIDAVVLDMQMPRLDGYQTASKLRELGFSRPIIALSANAMQGSMERCLEFGCNAYLTKPIDFNKLVDTLYQTVFAESTN</sequence>
<feature type="domain" description="PAS" evidence="19">
    <location>
        <begin position="170"/>
        <end position="226"/>
    </location>
</feature>
<evidence type="ECO:0000256" key="4">
    <source>
        <dbReference type="ARBA" id="ARBA00022475"/>
    </source>
</evidence>
<dbReference type="SMART" id="SM00448">
    <property type="entry name" value="REC"/>
    <property type="match status" value="1"/>
</dbReference>
<dbReference type="Pfam" id="PF13185">
    <property type="entry name" value="GAF_2"/>
    <property type="match status" value="1"/>
</dbReference>
<evidence type="ECO:0000313" key="22">
    <source>
        <dbReference type="Proteomes" id="UP000319976"/>
    </source>
</evidence>
<feature type="domain" description="PAC" evidence="20">
    <location>
        <begin position="243"/>
        <end position="295"/>
    </location>
</feature>
<dbReference type="KEGG" id="chya:V22_14170"/>
<dbReference type="CDD" id="cd16922">
    <property type="entry name" value="HATPase_EvgS-ArcB-TorS-like"/>
    <property type="match status" value="1"/>
</dbReference>
<dbReference type="Pfam" id="PF00072">
    <property type="entry name" value="Response_reg"/>
    <property type="match status" value="1"/>
</dbReference>
<feature type="domain" description="Response regulatory" evidence="18">
    <location>
        <begin position="1025"/>
        <end position="1144"/>
    </location>
</feature>
<dbReference type="Gene3D" id="3.30.450.40">
    <property type="match status" value="1"/>
</dbReference>
<keyword evidence="10" id="KW-0547">Nucleotide-binding</keyword>
<keyword evidence="5" id="KW-0997">Cell inner membrane</keyword>
<evidence type="ECO:0000256" key="2">
    <source>
        <dbReference type="ARBA" id="ARBA00004429"/>
    </source>
</evidence>
<dbReference type="InterPro" id="IPR036890">
    <property type="entry name" value="HATPase_C_sf"/>
</dbReference>
<accession>A0A517T730</accession>
<dbReference type="FunFam" id="3.30.450.20:FF:000099">
    <property type="entry name" value="Sensory box sensor histidine kinase"/>
    <property type="match status" value="1"/>
</dbReference>
<dbReference type="CDD" id="cd00082">
    <property type="entry name" value="HisKA"/>
    <property type="match status" value="1"/>
</dbReference>
<feature type="compositionally biased region" description="Polar residues" evidence="16">
    <location>
        <begin position="995"/>
        <end position="1018"/>
    </location>
</feature>
<evidence type="ECO:0000256" key="16">
    <source>
        <dbReference type="SAM" id="MobiDB-lite"/>
    </source>
</evidence>
<evidence type="ECO:0000256" key="8">
    <source>
        <dbReference type="ARBA" id="ARBA00022692"/>
    </source>
</evidence>
<dbReference type="SUPFAM" id="SSF52172">
    <property type="entry name" value="CheY-like"/>
    <property type="match status" value="1"/>
</dbReference>
<keyword evidence="11" id="KW-0418">Kinase</keyword>
<dbReference type="SMART" id="SM00086">
    <property type="entry name" value="PAC"/>
    <property type="match status" value="3"/>
</dbReference>
<dbReference type="PANTHER" id="PTHR43047:SF72">
    <property type="entry name" value="OSMOSENSING HISTIDINE PROTEIN KINASE SLN1"/>
    <property type="match status" value="1"/>
</dbReference>
<dbReference type="FunFam" id="2.10.70.100:FF:000001">
    <property type="entry name" value="Sensory transduction histidine kinase"/>
    <property type="match status" value="1"/>
</dbReference>
<dbReference type="PANTHER" id="PTHR43047">
    <property type="entry name" value="TWO-COMPONENT HISTIDINE PROTEIN KINASE"/>
    <property type="match status" value="1"/>
</dbReference>
<dbReference type="Pfam" id="PF08447">
    <property type="entry name" value="PAS_3"/>
    <property type="match status" value="2"/>
</dbReference>
<dbReference type="NCBIfam" id="TIGR00229">
    <property type="entry name" value="sensory_box"/>
    <property type="match status" value="3"/>
</dbReference>
<dbReference type="InterPro" id="IPR013655">
    <property type="entry name" value="PAS_fold_3"/>
</dbReference>
<evidence type="ECO:0000256" key="15">
    <source>
        <dbReference type="SAM" id="Coils"/>
    </source>
</evidence>
<dbReference type="Gene3D" id="2.10.70.100">
    <property type="match status" value="1"/>
</dbReference>
<dbReference type="InterPro" id="IPR003018">
    <property type="entry name" value="GAF"/>
</dbReference>
<dbReference type="InterPro" id="IPR003594">
    <property type="entry name" value="HATPase_dom"/>
</dbReference>
<dbReference type="InterPro" id="IPR013656">
    <property type="entry name" value="PAS_4"/>
</dbReference>
<dbReference type="InterPro" id="IPR003661">
    <property type="entry name" value="HisK_dim/P_dom"/>
</dbReference>
<dbReference type="GO" id="GO:0000166">
    <property type="term" value="F:nucleotide binding"/>
    <property type="evidence" value="ECO:0007669"/>
    <property type="project" value="UniProtKB-KW"/>
</dbReference>
<evidence type="ECO:0000259" key="20">
    <source>
        <dbReference type="PROSITE" id="PS50113"/>
    </source>
</evidence>
<organism evidence="21 22">
    <name type="scientific">Calycomorphotria hydatis</name>
    <dbReference type="NCBI Taxonomy" id="2528027"/>
    <lineage>
        <taxon>Bacteria</taxon>
        <taxon>Pseudomonadati</taxon>
        <taxon>Planctomycetota</taxon>
        <taxon>Planctomycetia</taxon>
        <taxon>Planctomycetales</taxon>
        <taxon>Planctomycetaceae</taxon>
        <taxon>Calycomorphotria</taxon>
    </lineage>
</organism>
<dbReference type="SMART" id="SM00388">
    <property type="entry name" value="HisKA"/>
    <property type="match status" value="1"/>
</dbReference>
<keyword evidence="9" id="KW-0677">Repeat</keyword>
<dbReference type="GO" id="GO:0005886">
    <property type="term" value="C:plasma membrane"/>
    <property type="evidence" value="ECO:0007669"/>
    <property type="project" value="UniProtKB-SubCell"/>
</dbReference>
<comment type="subcellular location">
    <subcellularLocation>
        <location evidence="2">Cell inner membrane</location>
        <topology evidence="2">Multi-pass membrane protein</topology>
    </subcellularLocation>
</comment>
<dbReference type="Gene3D" id="3.30.450.20">
    <property type="entry name" value="PAS domain"/>
    <property type="match status" value="3"/>
</dbReference>
<gene>
    <name evidence="21" type="primary">rpfC_1</name>
    <name evidence="21" type="ORF">V22_14170</name>
</gene>
<dbReference type="SUPFAM" id="SSF55785">
    <property type="entry name" value="PYP-like sensor domain (PAS domain)"/>
    <property type="match status" value="3"/>
</dbReference>
<dbReference type="AlphaFoldDB" id="A0A517T730"/>
<evidence type="ECO:0000259" key="17">
    <source>
        <dbReference type="PROSITE" id="PS50109"/>
    </source>
</evidence>
<dbReference type="CDD" id="cd17546">
    <property type="entry name" value="REC_hyHK_CKI1_RcsC-like"/>
    <property type="match status" value="1"/>
</dbReference>